<organism evidence="1 2">
    <name type="scientific">Thelephora ganbajun</name>
    <name type="common">Ganba fungus</name>
    <dbReference type="NCBI Taxonomy" id="370292"/>
    <lineage>
        <taxon>Eukaryota</taxon>
        <taxon>Fungi</taxon>
        <taxon>Dikarya</taxon>
        <taxon>Basidiomycota</taxon>
        <taxon>Agaricomycotina</taxon>
        <taxon>Agaricomycetes</taxon>
        <taxon>Thelephorales</taxon>
        <taxon>Thelephoraceae</taxon>
        <taxon>Thelephora</taxon>
    </lineage>
</organism>
<gene>
    <name evidence="1" type="ORF">BDM02DRAFT_3108107</name>
</gene>
<evidence type="ECO:0000313" key="2">
    <source>
        <dbReference type="Proteomes" id="UP000886501"/>
    </source>
</evidence>
<evidence type="ECO:0000313" key="1">
    <source>
        <dbReference type="EMBL" id="KAF9653458.1"/>
    </source>
</evidence>
<keyword evidence="2" id="KW-1185">Reference proteome</keyword>
<reference evidence="1" key="1">
    <citation type="submission" date="2019-10" db="EMBL/GenBank/DDBJ databases">
        <authorList>
            <consortium name="DOE Joint Genome Institute"/>
            <person name="Kuo A."/>
            <person name="Miyauchi S."/>
            <person name="Kiss E."/>
            <person name="Drula E."/>
            <person name="Kohler A."/>
            <person name="Sanchez-Garcia M."/>
            <person name="Andreopoulos B."/>
            <person name="Barry K.W."/>
            <person name="Bonito G."/>
            <person name="Buee M."/>
            <person name="Carver A."/>
            <person name="Chen C."/>
            <person name="Cichocki N."/>
            <person name="Clum A."/>
            <person name="Culley D."/>
            <person name="Crous P.W."/>
            <person name="Fauchery L."/>
            <person name="Girlanda M."/>
            <person name="Hayes R."/>
            <person name="Keri Z."/>
            <person name="Labutti K."/>
            <person name="Lipzen A."/>
            <person name="Lombard V."/>
            <person name="Magnuson J."/>
            <person name="Maillard F."/>
            <person name="Morin E."/>
            <person name="Murat C."/>
            <person name="Nolan M."/>
            <person name="Ohm R."/>
            <person name="Pangilinan J."/>
            <person name="Pereira M."/>
            <person name="Perotto S."/>
            <person name="Peter M."/>
            <person name="Riley R."/>
            <person name="Sitrit Y."/>
            <person name="Stielow B."/>
            <person name="Szollosi G."/>
            <person name="Zifcakova L."/>
            <person name="Stursova M."/>
            <person name="Spatafora J.W."/>
            <person name="Tedersoo L."/>
            <person name="Vaario L.-M."/>
            <person name="Yamada A."/>
            <person name="Yan M."/>
            <person name="Wang P."/>
            <person name="Xu J."/>
            <person name="Bruns T."/>
            <person name="Baldrian P."/>
            <person name="Vilgalys R."/>
            <person name="Henrissat B."/>
            <person name="Grigoriev I.V."/>
            <person name="Hibbett D."/>
            <person name="Nagy L.G."/>
            <person name="Martin F.M."/>
        </authorList>
    </citation>
    <scope>NUCLEOTIDE SEQUENCE</scope>
    <source>
        <strain evidence="1">P2</strain>
    </source>
</reference>
<proteinExistence type="predicted"/>
<protein>
    <submittedName>
        <fullName evidence="1">Cystathionine gamma-synthase</fullName>
    </submittedName>
</protein>
<reference evidence="1" key="2">
    <citation type="journal article" date="2020" name="Nat. Commun.">
        <title>Large-scale genome sequencing of mycorrhizal fungi provides insights into the early evolution of symbiotic traits.</title>
        <authorList>
            <person name="Miyauchi S."/>
            <person name="Kiss E."/>
            <person name="Kuo A."/>
            <person name="Drula E."/>
            <person name="Kohler A."/>
            <person name="Sanchez-Garcia M."/>
            <person name="Morin E."/>
            <person name="Andreopoulos B."/>
            <person name="Barry K.W."/>
            <person name="Bonito G."/>
            <person name="Buee M."/>
            <person name="Carver A."/>
            <person name="Chen C."/>
            <person name="Cichocki N."/>
            <person name="Clum A."/>
            <person name="Culley D."/>
            <person name="Crous P.W."/>
            <person name="Fauchery L."/>
            <person name="Girlanda M."/>
            <person name="Hayes R.D."/>
            <person name="Keri Z."/>
            <person name="LaButti K."/>
            <person name="Lipzen A."/>
            <person name="Lombard V."/>
            <person name="Magnuson J."/>
            <person name="Maillard F."/>
            <person name="Murat C."/>
            <person name="Nolan M."/>
            <person name="Ohm R.A."/>
            <person name="Pangilinan J."/>
            <person name="Pereira M.F."/>
            <person name="Perotto S."/>
            <person name="Peter M."/>
            <person name="Pfister S."/>
            <person name="Riley R."/>
            <person name="Sitrit Y."/>
            <person name="Stielow J.B."/>
            <person name="Szollosi G."/>
            <person name="Zifcakova L."/>
            <person name="Stursova M."/>
            <person name="Spatafora J.W."/>
            <person name="Tedersoo L."/>
            <person name="Vaario L.M."/>
            <person name="Yamada A."/>
            <person name="Yan M."/>
            <person name="Wang P."/>
            <person name="Xu J."/>
            <person name="Bruns T."/>
            <person name="Baldrian P."/>
            <person name="Vilgalys R."/>
            <person name="Dunand C."/>
            <person name="Henrissat B."/>
            <person name="Grigoriev I.V."/>
            <person name="Hibbett D."/>
            <person name="Nagy L.G."/>
            <person name="Martin F.M."/>
        </authorList>
    </citation>
    <scope>NUCLEOTIDE SEQUENCE</scope>
    <source>
        <strain evidence="1">P2</strain>
    </source>
</reference>
<dbReference type="EMBL" id="MU117964">
    <property type="protein sequence ID" value="KAF9653458.1"/>
    <property type="molecule type" value="Genomic_DNA"/>
</dbReference>
<accession>A0ACB6ZVF3</accession>
<sequence length="388" mass="42432">MTNKSAGFLSGTDLLHADDKYCGSEVSPSISVTTTFRIAPGVILADQDCFDPTYHGYSRYTQDVRTRVEKVLSKILKGNAMTYASGLAAAFAALMLLNPQRIAITEGYMGVQQAVQQFKRIRGGELEVIDIDDEFQDGDVCWIETPMNPTGESRSIKYYADKVHAVGGRLIVDSTFGPPPLQEPFKWGADIVMHSATKYLGGHSDLLGGVLVVKTVEEWNQLFETRTQCGNVMGSFEAWLLLRSLRTLHLRVPRQSQTGTALANWLKFASGGNAHDGIPAGLIEMVYHSSFQKPDAQGFTPEKQMEGGYNASFSIVMTTIEQARALPHALKYFVPATSLGGVESLIEHRLGSDPGSDPRLVRLSVGVEELDDLKDDLRTGLQSLVVKG</sequence>
<name>A0ACB6ZVF3_THEGA</name>
<comment type="caution">
    <text evidence="1">The sequence shown here is derived from an EMBL/GenBank/DDBJ whole genome shotgun (WGS) entry which is preliminary data.</text>
</comment>
<dbReference type="Proteomes" id="UP000886501">
    <property type="component" value="Unassembled WGS sequence"/>
</dbReference>